<dbReference type="InterPro" id="IPR004242">
    <property type="entry name" value="Transposase_21"/>
</dbReference>
<evidence type="ECO:0000313" key="2">
    <source>
        <dbReference type="EMBL" id="CAF1402584.1"/>
    </source>
</evidence>
<dbReference type="Proteomes" id="UP000663828">
    <property type="component" value="Unassembled WGS sequence"/>
</dbReference>
<dbReference type="PANTHER" id="PTHR46579">
    <property type="entry name" value="F5/8 TYPE C DOMAIN-CONTAINING PROTEIN-RELATED"/>
    <property type="match status" value="1"/>
</dbReference>
<accession>A0A815L6R0</accession>
<sequence>MKPQNDIPLRSAKKAVRRIRNANNRAVRNDLLSSIHVNDSIDVDDQSDIFDDQTNKIHDVLMQDQSNEQSSSDSISFEHSMNDMASVHSYSNNTDDEVQDNIAQNFVDNNVKSSEYNLKEISIALTLFRHRHSLSKSCINDLCDLLRSLGIKNVPTDFRSIERNMMFNQENILQSKKYIVCSECGTKGASTSKCENANCKSSTGFASVPTTLCTFKILPQITAILDRNDLIDESNSNHSKISDVKDGSVRRAIACQERKLDPTKKIVTLLLNSDGIVLKKFSRSIWICCVVINELPRRIRFNNDNIIICSISMGGTKPKKDHFQDFVSDWIYELHQLELGFHISPPSLNTSFVKVHAYLIAAALDKPAAALLMNLKEHSGFYSCVQCTIRGTSVPVRDGSTRVFIRNKNENIKYRNNTLYDLCMTKLSQRKRQLKSNEIDPSYGRLGPCQLRHLSYFNIGPSFVTDSLHTVYSGTFKRMMKMWFTSRLELYFIHKNLDVAEAKLDTIQYPTTIYHLPSQLRFFKTYKGNEYRLTLLFGYQYFKSILPEQYYQHLKLLAFAMGLAESTVLDNETIETIHVLIDEFDRLFPLLYSEKSVTSVVHSMSHIPQTLRDFGPMQNYSTFNFESVVGCIVQSVNGPNLIVTELVNNINLVQRATAESNNDSFNSSLKLFVRRLFSSKRQALPKQNNMEANENFRLAKKLELPNDHIVMVHLSNLPIFNFTLYKTCWKNKVQFSIYDSNSVAKNSDSCILFKNGSNELSCGFVMAIVHDSKQKRSVTIHLVHINRWDSLTFKKKCIVNPFIFWGQLTKPPELKTIDVHDIDVKIAYNHFTKFSWLFPLKSKEASGVAFHLKNIFHASGPPKILPSDNGKEFVANVILNLKNNWPDLLIINGRARHPQSQGLVERANAVVQHMLGKWLDVNDTSDWRSGLGPVMLAINNCTPQSTKKTRDEVVFGQSLKIDHEFWLELHKTSATSDSIINEEELADSFLEKISAAAPFVQRQLKTYERALKKRKSFELNDIVGLKISDADRSNTAPIVLPYKIIEIIEKDDSANVFYRLATQDGIISELFSSLDFMDLTQTVSADLRKLNTYALPIITFIQACKVFTKG</sequence>
<reference evidence="2" key="1">
    <citation type="submission" date="2021-02" db="EMBL/GenBank/DDBJ databases">
        <authorList>
            <person name="Nowell W R."/>
        </authorList>
    </citation>
    <scope>NUCLEOTIDE SEQUENCE</scope>
</reference>
<evidence type="ECO:0000313" key="3">
    <source>
        <dbReference type="Proteomes" id="UP000663828"/>
    </source>
</evidence>
<dbReference type="Gene3D" id="3.30.420.10">
    <property type="entry name" value="Ribonuclease H-like superfamily/Ribonuclease H"/>
    <property type="match status" value="1"/>
</dbReference>
<comment type="caution">
    <text evidence="2">The sequence shown here is derived from an EMBL/GenBank/DDBJ whole genome shotgun (WGS) entry which is preliminary data.</text>
</comment>
<dbReference type="PANTHER" id="PTHR46579:SF1">
    <property type="entry name" value="F5_8 TYPE C DOMAIN-CONTAINING PROTEIN"/>
    <property type="match status" value="1"/>
</dbReference>
<dbReference type="PROSITE" id="PS50994">
    <property type="entry name" value="INTEGRASE"/>
    <property type="match status" value="1"/>
</dbReference>
<protein>
    <recommendedName>
        <fullName evidence="1">Integrase catalytic domain-containing protein</fullName>
    </recommendedName>
</protein>
<feature type="domain" description="Integrase catalytic" evidence="1">
    <location>
        <begin position="797"/>
        <end position="958"/>
    </location>
</feature>
<name>A0A815L6R0_ADIRI</name>
<dbReference type="GO" id="GO:0003676">
    <property type="term" value="F:nucleic acid binding"/>
    <property type="evidence" value="ECO:0007669"/>
    <property type="project" value="InterPro"/>
</dbReference>
<dbReference type="Pfam" id="PF02992">
    <property type="entry name" value="Transposase_21"/>
    <property type="match status" value="1"/>
</dbReference>
<dbReference type="SUPFAM" id="SSF53098">
    <property type="entry name" value="Ribonuclease H-like"/>
    <property type="match status" value="1"/>
</dbReference>
<dbReference type="InterPro" id="IPR012337">
    <property type="entry name" value="RNaseH-like_sf"/>
</dbReference>
<dbReference type="InterPro" id="IPR036397">
    <property type="entry name" value="RNaseH_sf"/>
</dbReference>
<gene>
    <name evidence="2" type="ORF">XAT740_LOCUS34229</name>
</gene>
<dbReference type="AlphaFoldDB" id="A0A815L6R0"/>
<evidence type="ECO:0000259" key="1">
    <source>
        <dbReference type="PROSITE" id="PS50994"/>
    </source>
</evidence>
<dbReference type="InterPro" id="IPR001584">
    <property type="entry name" value="Integrase_cat-core"/>
</dbReference>
<dbReference type="GO" id="GO:0015074">
    <property type="term" value="P:DNA integration"/>
    <property type="evidence" value="ECO:0007669"/>
    <property type="project" value="InterPro"/>
</dbReference>
<organism evidence="2 3">
    <name type="scientific">Adineta ricciae</name>
    <name type="common">Rotifer</name>
    <dbReference type="NCBI Taxonomy" id="249248"/>
    <lineage>
        <taxon>Eukaryota</taxon>
        <taxon>Metazoa</taxon>
        <taxon>Spiralia</taxon>
        <taxon>Gnathifera</taxon>
        <taxon>Rotifera</taxon>
        <taxon>Eurotatoria</taxon>
        <taxon>Bdelloidea</taxon>
        <taxon>Adinetida</taxon>
        <taxon>Adinetidae</taxon>
        <taxon>Adineta</taxon>
    </lineage>
</organism>
<dbReference type="EMBL" id="CAJNOR010003327">
    <property type="protein sequence ID" value="CAF1402584.1"/>
    <property type="molecule type" value="Genomic_DNA"/>
</dbReference>
<keyword evidence="3" id="KW-1185">Reference proteome</keyword>
<proteinExistence type="predicted"/>